<keyword evidence="2" id="KW-0677">Repeat</keyword>
<sequence>KEIKLKTRLILFYKYDSFAVDCVKIFKSVDGRNLGFRFLHSNFYSGPVGIPRSDKLSIYSGSSFSSSSLLRSFNYLSNFDESGSITTRSSIISIHLRATAADGEFGFLAEIATLPAVPLPRKGVDEVAIRASRILNNDRGAINYKNLGEIGPNVIIEQCAIDRNGYHLYGNISTSTAVVNMDLHNTMIFLNGVSANFSHNIINKNVGWHILDTCRLNGELREETAAELYFQNNYLKDNLALGHGNPYIERYGFHDGNEPDEFVQRRPKRQVLSQKGVSFDWWTHIGAETSRYRSTILSGSVHQLYSRNLFDNPLNDFELVTTQHESPQFDISSINAKYNYWGPPGTIGTAAGKIRDQHDDPLLIRVDYDPVPQFDISSINAKYNYWGPPGTIGTAAGKIRDQHDDPLLIRVDYDPVLESNTSLIEGDCPAGWFLVGREEFKSCFIFIGAASTYSDAVQTCQYLDAFLPIMQSGDLRQKELATKIDILSQLYITELERINSFGFAYDIPIWIASLTIPSNQCGWMSSRTASIGEQNCHNLLPYVCERGTGPYQEPLLWRADFLLVSISIILFFIAIFLLIICAFCKSNTKDRQFTRRKQFVRDSLRSNQQLIQMRQQQQQLQQKPVEGNESFSESFESPSSNSSNNSGHYYGECCSNKEGIAGESSYYAQLPEDVQQINECCFPSMYVIK</sequence>
<dbReference type="Gene3D" id="3.10.100.10">
    <property type="entry name" value="Mannose-Binding Protein A, subunit A"/>
    <property type="match status" value="1"/>
</dbReference>
<evidence type="ECO:0000256" key="2">
    <source>
        <dbReference type="ARBA" id="ARBA00022737"/>
    </source>
</evidence>
<evidence type="ECO:0000256" key="1">
    <source>
        <dbReference type="ARBA" id="ARBA00022729"/>
    </source>
</evidence>
<organism evidence="5 6">
    <name type="scientific">Meloidogyne incognita</name>
    <name type="common">Southern root-knot nematode worm</name>
    <name type="synonym">Oxyuris incognita</name>
    <dbReference type="NCBI Taxonomy" id="6306"/>
    <lineage>
        <taxon>Eukaryota</taxon>
        <taxon>Metazoa</taxon>
        <taxon>Ecdysozoa</taxon>
        <taxon>Nematoda</taxon>
        <taxon>Chromadorea</taxon>
        <taxon>Rhabditida</taxon>
        <taxon>Tylenchina</taxon>
        <taxon>Tylenchomorpha</taxon>
        <taxon>Tylenchoidea</taxon>
        <taxon>Meloidogynidae</taxon>
        <taxon>Meloidogyninae</taxon>
        <taxon>Meloidogyne</taxon>
        <taxon>Meloidogyne incognita group</taxon>
    </lineage>
</organism>
<proteinExistence type="predicted"/>
<dbReference type="Proteomes" id="UP000887563">
    <property type="component" value="Unplaced"/>
</dbReference>
<evidence type="ECO:0000256" key="4">
    <source>
        <dbReference type="SAM" id="Phobius"/>
    </source>
</evidence>
<dbReference type="InterPro" id="IPR053243">
    <property type="entry name" value="SJ_maturation_regulator"/>
</dbReference>
<feature type="transmembrane region" description="Helical" evidence="4">
    <location>
        <begin position="561"/>
        <end position="584"/>
    </location>
</feature>
<dbReference type="GO" id="GO:0045217">
    <property type="term" value="P:cell-cell junction maintenance"/>
    <property type="evidence" value="ECO:0007669"/>
    <property type="project" value="TreeGrafter"/>
</dbReference>
<dbReference type="PANTHER" id="PTHR47653:SF1">
    <property type="entry name" value="DELETED IN MALIGNANT BRAIN TUMORS 1 PROTEIN"/>
    <property type="match status" value="1"/>
</dbReference>
<dbReference type="PANTHER" id="PTHR47653">
    <property type="entry name" value="PROTEIN BARK BEETLE"/>
    <property type="match status" value="1"/>
</dbReference>
<name>A0A914NL27_MELIC</name>
<keyword evidence="4" id="KW-0472">Membrane</keyword>
<dbReference type="WBParaSite" id="Minc3s07561g41259">
    <property type="protein sequence ID" value="Minc3s07561g41259"/>
    <property type="gene ID" value="Minc3s07561g41259"/>
</dbReference>
<dbReference type="GO" id="GO:0016020">
    <property type="term" value="C:membrane"/>
    <property type="evidence" value="ECO:0007669"/>
    <property type="project" value="TreeGrafter"/>
</dbReference>
<dbReference type="InterPro" id="IPR016187">
    <property type="entry name" value="CTDL_fold"/>
</dbReference>
<keyword evidence="4" id="KW-1133">Transmembrane helix</keyword>
<keyword evidence="4" id="KW-0812">Transmembrane</keyword>
<evidence type="ECO:0000313" key="5">
    <source>
        <dbReference type="Proteomes" id="UP000887563"/>
    </source>
</evidence>
<keyword evidence="5" id="KW-1185">Reference proteome</keyword>
<evidence type="ECO:0000256" key="3">
    <source>
        <dbReference type="ARBA" id="ARBA00023180"/>
    </source>
</evidence>
<protein>
    <submittedName>
        <fullName evidence="6">C-type lectin domain-containing protein</fullName>
    </submittedName>
</protein>
<keyword evidence="1" id="KW-0732">Signal</keyword>
<dbReference type="AlphaFoldDB" id="A0A914NL27"/>
<evidence type="ECO:0000313" key="6">
    <source>
        <dbReference type="WBParaSite" id="Minc3s07561g41259"/>
    </source>
</evidence>
<keyword evidence="3" id="KW-0325">Glycoprotein</keyword>
<reference evidence="6" key="1">
    <citation type="submission" date="2022-11" db="UniProtKB">
        <authorList>
            <consortium name="WormBaseParasite"/>
        </authorList>
    </citation>
    <scope>IDENTIFICATION</scope>
</reference>
<dbReference type="SUPFAM" id="SSF56436">
    <property type="entry name" value="C-type lectin-like"/>
    <property type="match status" value="1"/>
</dbReference>
<dbReference type="InterPro" id="IPR016186">
    <property type="entry name" value="C-type_lectin-like/link_sf"/>
</dbReference>
<accession>A0A914NL27</accession>